<keyword evidence="3" id="KW-1185">Reference proteome</keyword>
<sequence>TLTIKVPRQEENDLKLIKYLLKHAKNLQKMTVSYDSLLPLGVSKEVAGYEKASF</sequence>
<gene>
    <name evidence="2" type="ORF">PanWU01x14_210720</name>
</gene>
<evidence type="ECO:0000313" key="2">
    <source>
        <dbReference type="EMBL" id="PON52230.1"/>
    </source>
</evidence>
<dbReference type="AlphaFoldDB" id="A0A2P5BTY7"/>
<organism evidence="2 3">
    <name type="scientific">Parasponia andersonii</name>
    <name type="common">Sponia andersonii</name>
    <dbReference type="NCBI Taxonomy" id="3476"/>
    <lineage>
        <taxon>Eukaryota</taxon>
        <taxon>Viridiplantae</taxon>
        <taxon>Streptophyta</taxon>
        <taxon>Embryophyta</taxon>
        <taxon>Tracheophyta</taxon>
        <taxon>Spermatophyta</taxon>
        <taxon>Magnoliopsida</taxon>
        <taxon>eudicotyledons</taxon>
        <taxon>Gunneridae</taxon>
        <taxon>Pentapetalae</taxon>
        <taxon>rosids</taxon>
        <taxon>fabids</taxon>
        <taxon>Rosales</taxon>
        <taxon>Cannabaceae</taxon>
        <taxon>Parasponia</taxon>
    </lineage>
</organism>
<name>A0A2P5BTY7_PARAD</name>
<proteinExistence type="predicted"/>
<evidence type="ECO:0000313" key="3">
    <source>
        <dbReference type="Proteomes" id="UP000237105"/>
    </source>
</evidence>
<dbReference type="Pfam" id="PF08387">
    <property type="entry name" value="FBD"/>
    <property type="match status" value="1"/>
</dbReference>
<dbReference type="EMBL" id="JXTB01000223">
    <property type="protein sequence ID" value="PON52230.1"/>
    <property type="molecule type" value="Genomic_DNA"/>
</dbReference>
<comment type="caution">
    <text evidence="2">The sequence shown here is derived from an EMBL/GenBank/DDBJ whole genome shotgun (WGS) entry which is preliminary data.</text>
</comment>
<dbReference type="InterPro" id="IPR006566">
    <property type="entry name" value="FBD"/>
</dbReference>
<dbReference type="OrthoDB" id="10361110at2759"/>
<accession>A0A2P5BTY7</accession>
<dbReference type="Proteomes" id="UP000237105">
    <property type="component" value="Unassembled WGS sequence"/>
</dbReference>
<evidence type="ECO:0000259" key="1">
    <source>
        <dbReference type="Pfam" id="PF08387"/>
    </source>
</evidence>
<reference evidence="3" key="1">
    <citation type="submission" date="2016-06" db="EMBL/GenBank/DDBJ databases">
        <title>Parallel loss of symbiosis genes in relatives of nitrogen-fixing non-legume Parasponia.</title>
        <authorList>
            <person name="Van Velzen R."/>
            <person name="Holmer R."/>
            <person name="Bu F."/>
            <person name="Rutten L."/>
            <person name="Van Zeijl A."/>
            <person name="Liu W."/>
            <person name="Santuari L."/>
            <person name="Cao Q."/>
            <person name="Sharma T."/>
            <person name="Shen D."/>
            <person name="Roswanjaya Y."/>
            <person name="Wardhani T."/>
            <person name="Kalhor M.S."/>
            <person name="Jansen J."/>
            <person name="Van den Hoogen J."/>
            <person name="Gungor B."/>
            <person name="Hartog M."/>
            <person name="Hontelez J."/>
            <person name="Verver J."/>
            <person name="Yang W.-C."/>
            <person name="Schijlen E."/>
            <person name="Repin R."/>
            <person name="Schilthuizen M."/>
            <person name="Schranz E."/>
            <person name="Heidstra R."/>
            <person name="Miyata K."/>
            <person name="Fedorova E."/>
            <person name="Kohlen W."/>
            <person name="Bisseling T."/>
            <person name="Smit S."/>
            <person name="Geurts R."/>
        </authorList>
    </citation>
    <scope>NUCLEOTIDE SEQUENCE [LARGE SCALE GENOMIC DNA]</scope>
    <source>
        <strain evidence="3">cv. WU1-14</strain>
    </source>
</reference>
<protein>
    <submittedName>
        <fullName evidence="2">FBD domain containing protein</fullName>
    </submittedName>
</protein>
<feature type="non-terminal residue" evidence="2">
    <location>
        <position position="1"/>
    </location>
</feature>
<feature type="domain" description="FBD" evidence="1">
    <location>
        <begin position="3"/>
        <end position="31"/>
    </location>
</feature>